<sequence>YLKNSSNNEILNCYVYRVSIMLITGTGVEVLESSNFNLIRNNIFDEISVGVSINNSHDITIDRNIIDGSILPFYGMGIKIQDSCFNINVTKNTITFFGLSGIYSNFNCFNLMISDNNITACNGAGIYLNSVRNSTIKRNRISFIFLFDTGIFLQYSYNIIVQENEISNFSGEGIQIILSQEIHVIHNKIHDLGGNGIKIKYCYGVPCFISENDIYFNKNGISIEASIGSITSNRIYDNMGEGINVTNC</sequence>
<dbReference type="Pfam" id="PF13229">
    <property type="entry name" value="Beta_helix"/>
    <property type="match status" value="1"/>
</dbReference>
<keyword evidence="1" id="KW-0677">Repeat</keyword>
<dbReference type="InterPro" id="IPR006626">
    <property type="entry name" value="PbH1"/>
</dbReference>
<dbReference type="EMBL" id="BARS01044731">
    <property type="protein sequence ID" value="GAG39300.1"/>
    <property type="molecule type" value="Genomic_DNA"/>
</dbReference>
<dbReference type="SMART" id="SM00710">
    <property type="entry name" value="PbH1"/>
    <property type="match status" value="10"/>
</dbReference>
<name>X0X8C4_9ZZZZ</name>
<feature type="non-terminal residue" evidence="3">
    <location>
        <position position="1"/>
    </location>
</feature>
<dbReference type="InterPro" id="IPR051550">
    <property type="entry name" value="SCF-Subunits/Alg-Epimerases"/>
</dbReference>
<feature type="non-terminal residue" evidence="3">
    <location>
        <position position="248"/>
    </location>
</feature>
<dbReference type="PANTHER" id="PTHR22990">
    <property type="entry name" value="F-BOX ONLY PROTEIN"/>
    <property type="match status" value="1"/>
</dbReference>
<accession>X0X8C4</accession>
<feature type="domain" description="Right handed beta helix" evidence="2">
    <location>
        <begin position="50"/>
        <end position="199"/>
    </location>
</feature>
<dbReference type="InterPro" id="IPR039448">
    <property type="entry name" value="Beta_helix"/>
</dbReference>
<dbReference type="SUPFAM" id="SSF51126">
    <property type="entry name" value="Pectin lyase-like"/>
    <property type="match status" value="2"/>
</dbReference>
<dbReference type="InterPro" id="IPR012334">
    <property type="entry name" value="Pectin_lyas_fold"/>
</dbReference>
<evidence type="ECO:0000256" key="1">
    <source>
        <dbReference type="ARBA" id="ARBA00022737"/>
    </source>
</evidence>
<organism evidence="3">
    <name type="scientific">marine sediment metagenome</name>
    <dbReference type="NCBI Taxonomy" id="412755"/>
    <lineage>
        <taxon>unclassified sequences</taxon>
        <taxon>metagenomes</taxon>
        <taxon>ecological metagenomes</taxon>
    </lineage>
</organism>
<dbReference type="Gene3D" id="2.160.20.10">
    <property type="entry name" value="Single-stranded right-handed beta-helix, Pectin lyase-like"/>
    <property type="match status" value="2"/>
</dbReference>
<gene>
    <name evidence="3" type="ORF">S01H1_67525</name>
</gene>
<evidence type="ECO:0000259" key="2">
    <source>
        <dbReference type="Pfam" id="PF13229"/>
    </source>
</evidence>
<comment type="caution">
    <text evidence="3">The sequence shown here is derived from an EMBL/GenBank/DDBJ whole genome shotgun (WGS) entry which is preliminary data.</text>
</comment>
<protein>
    <recommendedName>
        <fullName evidence="2">Right handed beta helix domain-containing protein</fullName>
    </recommendedName>
</protein>
<dbReference type="AlphaFoldDB" id="X0X8C4"/>
<dbReference type="InterPro" id="IPR011050">
    <property type="entry name" value="Pectin_lyase_fold/virulence"/>
</dbReference>
<evidence type="ECO:0000313" key="3">
    <source>
        <dbReference type="EMBL" id="GAG39300.1"/>
    </source>
</evidence>
<reference evidence="3" key="1">
    <citation type="journal article" date="2014" name="Front. Microbiol.">
        <title>High frequency of phylogenetically diverse reductive dehalogenase-homologous genes in deep subseafloor sedimentary metagenomes.</title>
        <authorList>
            <person name="Kawai M."/>
            <person name="Futagami T."/>
            <person name="Toyoda A."/>
            <person name="Takaki Y."/>
            <person name="Nishi S."/>
            <person name="Hori S."/>
            <person name="Arai W."/>
            <person name="Tsubouchi T."/>
            <person name="Morono Y."/>
            <person name="Uchiyama I."/>
            <person name="Ito T."/>
            <person name="Fujiyama A."/>
            <person name="Inagaki F."/>
            <person name="Takami H."/>
        </authorList>
    </citation>
    <scope>NUCLEOTIDE SEQUENCE</scope>
    <source>
        <strain evidence="3">Expedition CK06-06</strain>
    </source>
</reference>
<proteinExistence type="predicted"/>
<dbReference type="PANTHER" id="PTHR22990:SF15">
    <property type="entry name" value="F-BOX ONLY PROTEIN 10"/>
    <property type="match status" value="1"/>
</dbReference>